<dbReference type="VEuPathDB" id="FungiDB:BDBG_16288"/>
<dbReference type="AlphaFoldDB" id="A0A179U9A2"/>
<sequence>MSTDEPPTVIEDHDLNCLESIVLNDRDIKNITSVAHVLAMVEGTHVTYKHMEFAAKSNDKRKACTHRAGT</sequence>
<name>A0A179U9A2_BLAGS</name>
<proteinExistence type="predicted"/>
<dbReference type="Proteomes" id="UP000002038">
    <property type="component" value="Unassembled WGS sequence"/>
</dbReference>
<dbReference type="KEGG" id="bgh:BDBG_16288"/>
<keyword evidence="2" id="KW-1185">Reference proteome</keyword>
<protein>
    <submittedName>
        <fullName evidence="1">Uncharacterized protein</fullName>
    </submittedName>
</protein>
<accession>A0A179U9A2</accession>
<evidence type="ECO:0000313" key="2">
    <source>
        <dbReference type="Proteomes" id="UP000002038"/>
    </source>
</evidence>
<dbReference type="STRING" id="559298.A0A179U9A2"/>
<organism evidence="1 2">
    <name type="scientific">Blastomyces gilchristii (strain SLH14081)</name>
    <name type="common">Blastomyces dermatitidis</name>
    <dbReference type="NCBI Taxonomy" id="559298"/>
    <lineage>
        <taxon>Eukaryota</taxon>
        <taxon>Fungi</taxon>
        <taxon>Dikarya</taxon>
        <taxon>Ascomycota</taxon>
        <taxon>Pezizomycotina</taxon>
        <taxon>Eurotiomycetes</taxon>
        <taxon>Eurotiomycetidae</taxon>
        <taxon>Onygenales</taxon>
        <taxon>Ajellomycetaceae</taxon>
        <taxon>Blastomyces</taxon>
    </lineage>
</organism>
<reference evidence="2" key="1">
    <citation type="journal article" date="2015" name="PLoS Genet.">
        <title>The dynamic genome and transcriptome of the human fungal pathogen Blastomyces and close relative Emmonsia.</title>
        <authorList>
            <person name="Munoz J.F."/>
            <person name="Gauthier G.M."/>
            <person name="Desjardins C.A."/>
            <person name="Gallo J.E."/>
            <person name="Holder J."/>
            <person name="Sullivan T.D."/>
            <person name="Marty A.J."/>
            <person name="Carmen J.C."/>
            <person name="Chen Z."/>
            <person name="Ding L."/>
            <person name="Gujja S."/>
            <person name="Magrini V."/>
            <person name="Misas E."/>
            <person name="Mitreva M."/>
            <person name="Priest M."/>
            <person name="Saif S."/>
            <person name="Whiston E.A."/>
            <person name="Young S."/>
            <person name="Zeng Q."/>
            <person name="Goldman W.E."/>
            <person name="Mardis E.R."/>
            <person name="Taylor J.W."/>
            <person name="McEwen J.G."/>
            <person name="Clay O.K."/>
            <person name="Klein B.S."/>
            <person name="Cuomo C.A."/>
        </authorList>
    </citation>
    <scope>NUCLEOTIDE SEQUENCE [LARGE SCALE GENOMIC DNA]</scope>
    <source>
        <strain evidence="2">SLH14081</strain>
    </source>
</reference>
<dbReference type="OrthoDB" id="10042665at2759"/>
<dbReference type="EMBL" id="GG657449">
    <property type="protein sequence ID" value="OAT04575.1"/>
    <property type="molecule type" value="Genomic_DNA"/>
</dbReference>
<evidence type="ECO:0000313" key="1">
    <source>
        <dbReference type="EMBL" id="OAT04575.1"/>
    </source>
</evidence>
<dbReference type="RefSeq" id="XP_031576252.1">
    <property type="nucleotide sequence ID" value="XM_031724274.1"/>
</dbReference>
<gene>
    <name evidence="1" type="ORF">BDBG_16288</name>
</gene>
<dbReference type="GeneID" id="42528464"/>